<evidence type="ECO:0000256" key="3">
    <source>
        <dbReference type="ARBA" id="ARBA00022833"/>
    </source>
</evidence>
<protein>
    <recommendedName>
        <fullName evidence="6">PHD-type domain-containing protein</fullName>
    </recommendedName>
</protein>
<dbReference type="PANTHER" id="PTHR34415:SF1">
    <property type="entry name" value="INTEGRASE CATALYTIC DOMAIN-CONTAINING PROTEIN"/>
    <property type="match status" value="1"/>
</dbReference>
<dbReference type="Gene3D" id="3.30.40.10">
    <property type="entry name" value="Zinc/RING finger domain, C3HC4 (zinc finger)"/>
    <property type="match status" value="1"/>
</dbReference>
<evidence type="ECO:0000256" key="2">
    <source>
        <dbReference type="ARBA" id="ARBA00022771"/>
    </source>
</evidence>
<keyword evidence="2 4" id="KW-0863">Zinc-finger</keyword>
<dbReference type="GO" id="GO:0008270">
    <property type="term" value="F:zinc ion binding"/>
    <property type="evidence" value="ECO:0007669"/>
    <property type="project" value="UniProtKB-KW"/>
</dbReference>
<evidence type="ECO:0000256" key="5">
    <source>
        <dbReference type="SAM" id="SignalP"/>
    </source>
</evidence>
<dbReference type="SUPFAM" id="SSF57903">
    <property type="entry name" value="FYVE/PHD zinc finger"/>
    <property type="match status" value="1"/>
</dbReference>
<keyword evidence="5" id="KW-0732">Signal</keyword>
<evidence type="ECO:0000256" key="1">
    <source>
        <dbReference type="ARBA" id="ARBA00022723"/>
    </source>
</evidence>
<feature type="domain" description="PHD-type" evidence="6">
    <location>
        <begin position="25"/>
        <end position="85"/>
    </location>
</feature>
<dbReference type="SMART" id="SM00249">
    <property type="entry name" value="PHD"/>
    <property type="match status" value="1"/>
</dbReference>
<evidence type="ECO:0000313" key="7">
    <source>
        <dbReference type="EnsemblMetazoa" id="Aqu2.1.30421_001"/>
    </source>
</evidence>
<dbReference type="InterPro" id="IPR057191">
    <property type="entry name" value="DUF7869"/>
</dbReference>
<reference evidence="7" key="1">
    <citation type="submission" date="2017-05" db="UniProtKB">
        <authorList>
            <consortium name="EnsemblMetazoa"/>
        </authorList>
    </citation>
    <scope>IDENTIFICATION</scope>
</reference>
<dbReference type="InterPro" id="IPR019786">
    <property type="entry name" value="Zinc_finger_PHD-type_CS"/>
</dbReference>
<dbReference type="InParanoid" id="A0A1X7URX5"/>
<keyword evidence="3" id="KW-0862">Zinc</keyword>
<keyword evidence="1" id="KW-0479">Metal-binding</keyword>
<dbReference type="AlphaFoldDB" id="A0A1X7URX5"/>
<dbReference type="InterPro" id="IPR013083">
    <property type="entry name" value="Znf_RING/FYVE/PHD"/>
</dbReference>
<dbReference type="eggNOG" id="ENOG502S934">
    <property type="taxonomic scope" value="Eukaryota"/>
</dbReference>
<evidence type="ECO:0000256" key="4">
    <source>
        <dbReference type="PROSITE-ProRule" id="PRU00146"/>
    </source>
</evidence>
<feature type="chain" id="PRO_5010872473" description="PHD-type domain-containing protein" evidence="5">
    <location>
        <begin position="24"/>
        <end position="403"/>
    </location>
</feature>
<sequence length="403" mass="46800">MFILNGACQVNLVFLLMATHSSCSRYPCGTCQKDVGKNDKALQCEGTCGKWFHCSCIFRHELSTTQYRKVAASTDAWVCANCCGDQTLPHFQTTSAIDVFHFDFQKNLPTPKLTVGKQFYLRLLWTYLFGIYCVSNDTLCAFMWNELIAHRGANEVVSSLAHFIFNTKQGRTGAKWSIWWADNCPGQNKNHCVIWFFLDLIRRGIYARIDYKFLVVGHTYGPADRSFGVIEKHTQKIENIYTPQEWCEHVQNSTVSGKIQVTEMSQDDFFDYWEFLKNMYIERNVDIEGNQIQFSKILWFNFGVGEELIDGQIRQTQHPLEVWVRYSHSISEKPQKILYQKKSCIRFNLTHQPDPLYDSYPLPIKYAKACDVQKLAREYVPENARSIYMNLKTLEDDDLSDSD</sequence>
<name>A0A1X7URX5_AMPQE</name>
<dbReference type="OMA" id="FLLMATH"/>
<evidence type="ECO:0000259" key="6">
    <source>
        <dbReference type="PROSITE" id="PS50016"/>
    </source>
</evidence>
<dbReference type="InterPro" id="IPR019787">
    <property type="entry name" value="Znf_PHD-finger"/>
</dbReference>
<feature type="signal peptide" evidence="5">
    <location>
        <begin position="1"/>
        <end position="23"/>
    </location>
</feature>
<dbReference type="EnsemblMetazoa" id="Aqu2.1.30421_001">
    <property type="protein sequence ID" value="Aqu2.1.30421_001"/>
    <property type="gene ID" value="Aqu2.1.30421"/>
</dbReference>
<proteinExistence type="predicted"/>
<dbReference type="Pfam" id="PF25273">
    <property type="entry name" value="DUF7869"/>
    <property type="match status" value="1"/>
</dbReference>
<dbReference type="PANTHER" id="PTHR34415">
    <property type="entry name" value="INTEGRASE CATALYTIC DOMAIN-CONTAINING PROTEIN"/>
    <property type="match status" value="1"/>
</dbReference>
<organism evidence="7">
    <name type="scientific">Amphimedon queenslandica</name>
    <name type="common">Sponge</name>
    <dbReference type="NCBI Taxonomy" id="400682"/>
    <lineage>
        <taxon>Eukaryota</taxon>
        <taxon>Metazoa</taxon>
        <taxon>Porifera</taxon>
        <taxon>Demospongiae</taxon>
        <taxon>Heteroscleromorpha</taxon>
        <taxon>Haplosclerida</taxon>
        <taxon>Niphatidae</taxon>
        <taxon>Amphimedon</taxon>
    </lineage>
</organism>
<accession>A0A1X7URX5</accession>
<dbReference type="InterPro" id="IPR011011">
    <property type="entry name" value="Znf_FYVE_PHD"/>
</dbReference>
<dbReference type="PROSITE" id="PS01359">
    <property type="entry name" value="ZF_PHD_1"/>
    <property type="match status" value="1"/>
</dbReference>
<dbReference type="PROSITE" id="PS50016">
    <property type="entry name" value="ZF_PHD_2"/>
    <property type="match status" value="1"/>
</dbReference>
<dbReference type="InterPro" id="IPR001965">
    <property type="entry name" value="Znf_PHD"/>
</dbReference>